<name>A0A3R8R3D2_9FIRM</name>
<proteinExistence type="predicted"/>
<evidence type="ECO:0000313" key="2">
    <source>
        <dbReference type="Proteomes" id="UP000274920"/>
    </source>
</evidence>
<reference evidence="1" key="1">
    <citation type="submission" date="2018-10" db="EMBL/GenBank/DDBJ databases">
        <title>Schaedlerella arabinophila gen. nov. sp. nov., isolated from the mouse intestinal tract and comparative analysis with the genome of the closely related altered Schaedler flora strain ASF502.</title>
        <authorList>
            <person name="Miyake S."/>
            <person name="Soh M."/>
            <person name="Seedorf H."/>
        </authorList>
    </citation>
    <scope>NUCLEOTIDE SEQUENCE [LARGE SCALE GENOMIC DNA]</scope>
    <source>
        <strain evidence="1">DSM 106076</strain>
    </source>
</reference>
<comment type="caution">
    <text evidence="1">The sequence shown here is derived from an EMBL/GenBank/DDBJ whole genome shotgun (WGS) entry which is preliminary data.</text>
</comment>
<dbReference type="AlphaFoldDB" id="A0A3R8R3D2"/>
<evidence type="ECO:0000313" key="1">
    <source>
        <dbReference type="EMBL" id="RRK31263.1"/>
    </source>
</evidence>
<accession>A0A3R8R3D2</accession>
<protein>
    <submittedName>
        <fullName evidence="1">Uncharacterized protein</fullName>
    </submittedName>
</protein>
<gene>
    <name evidence="1" type="ORF">EBB54_07725</name>
</gene>
<dbReference type="Proteomes" id="UP000274920">
    <property type="component" value="Unassembled WGS sequence"/>
</dbReference>
<organism evidence="1 2">
    <name type="scientific">Schaedlerella arabinosiphila</name>
    <dbReference type="NCBI Taxonomy" id="2044587"/>
    <lineage>
        <taxon>Bacteria</taxon>
        <taxon>Bacillati</taxon>
        <taxon>Bacillota</taxon>
        <taxon>Clostridia</taxon>
        <taxon>Lachnospirales</taxon>
        <taxon>Lachnospiraceae</taxon>
        <taxon>Schaedlerella</taxon>
    </lineage>
</organism>
<dbReference type="EMBL" id="RHJS01000002">
    <property type="protein sequence ID" value="RRK31263.1"/>
    <property type="molecule type" value="Genomic_DNA"/>
</dbReference>
<sequence>MMRKHCILRLFIKQRNIKCANAAFPTALFLKCGIADQKGKKDVFKIGQVIQEEIKKRISDQNEIVSKGKMDRIDRN</sequence>
<keyword evidence="2" id="KW-1185">Reference proteome</keyword>